<dbReference type="AlphaFoldDB" id="A0A2Z2K9C0"/>
<sequence>MRRLKTEAGTGRSRRRILRIPVQGWVAALLVMVLLGGGYTQYSGELRQGAGAQYKVLPYKPLPATTSGGMIEKTEEPLVYLLPEVPLSKDSKGYKENKLNEMKRSKAYNILEKLLPPGEYASYVMSRTDQKDASFGVSTYRPLLTFKDYAAYKTSVEKYNAPIVMQPGYMPEGYALDQANINPSFLKHSDEKQLEGGSEKDLGDNFRMTWRVEKAENIGYFTSSLVYKKGKVQVKINASRVDDKSKPAYSLPWNKNTKVENIEIDGKQLIYVDNSSNKEIDMGSMYNLYWSDPEAQIVYSVGVRQKDSELTKDEIIRIAASMMN</sequence>
<protein>
    <submittedName>
        <fullName evidence="2">Uncharacterized protein</fullName>
    </submittedName>
</protein>
<evidence type="ECO:0000313" key="2">
    <source>
        <dbReference type="EMBL" id="ASA20005.1"/>
    </source>
</evidence>
<keyword evidence="1" id="KW-0472">Membrane</keyword>
<dbReference type="Proteomes" id="UP000249890">
    <property type="component" value="Chromosome"/>
</dbReference>
<reference evidence="2 3" key="1">
    <citation type="submission" date="2017-06" db="EMBL/GenBank/DDBJ databases">
        <title>Complete genome sequence of Paenibacillus donghaensis KCTC 13049T isolated from East Sea sediment, South Korea.</title>
        <authorList>
            <person name="Jung B.K."/>
            <person name="Hong S.-J."/>
            <person name="Shin J.-H."/>
        </authorList>
    </citation>
    <scope>NUCLEOTIDE SEQUENCE [LARGE SCALE GENOMIC DNA]</scope>
    <source>
        <strain evidence="2 3">KCTC 13049</strain>
    </source>
</reference>
<keyword evidence="3" id="KW-1185">Reference proteome</keyword>
<gene>
    <name evidence="2" type="ORF">B9T62_03820</name>
</gene>
<organism evidence="2 3">
    <name type="scientific">Paenibacillus donghaensis</name>
    <dbReference type="NCBI Taxonomy" id="414771"/>
    <lineage>
        <taxon>Bacteria</taxon>
        <taxon>Bacillati</taxon>
        <taxon>Bacillota</taxon>
        <taxon>Bacilli</taxon>
        <taxon>Bacillales</taxon>
        <taxon>Paenibacillaceae</taxon>
        <taxon>Paenibacillus</taxon>
    </lineage>
</organism>
<name>A0A2Z2K9C0_9BACL</name>
<keyword evidence="1" id="KW-1133">Transmembrane helix</keyword>
<accession>A0A2Z2K9C0</accession>
<feature type="transmembrane region" description="Helical" evidence="1">
    <location>
        <begin position="20"/>
        <end position="39"/>
    </location>
</feature>
<dbReference type="EMBL" id="CP021780">
    <property type="protein sequence ID" value="ASA20005.1"/>
    <property type="molecule type" value="Genomic_DNA"/>
</dbReference>
<keyword evidence="1" id="KW-0812">Transmembrane</keyword>
<evidence type="ECO:0000256" key="1">
    <source>
        <dbReference type="SAM" id="Phobius"/>
    </source>
</evidence>
<proteinExistence type="predicted"/>
<dbReference type="KEGG" id="pdh:B9T62_03820"/>
<evidence type="ECO:0000313" key="3">
    <source>
        <dbReference type="Proteomes" id="UP000249890"/>
    </source>
</evidence>